<name>A0A0P0NZK3_9CAUL</name>
<dbReference type="KEGG" id="chq:AQ619_07740"/>
<comment type="similarity">
    <text evidence="1 4">Belongs to the bacterial histone-like protein family.</text>
</comment>
<dbReference type="Gene3D" id="4.10.520.10">
    <property type="entry name" value="IHF-like DNA-binding proteins"/>
    <property type="match status" value="1"/>
</dbReference>
<keyword evidence="3" id="KW-0238">DNA-binding</keyword>
<keyword evidence="6" id="KW-1185">Reference proteome</keyword>
<dbReference type="AlphaFoldDB" id="A0A0P0NZK3"/>
<protein>
    <submittedName>
        <fullName evidence="5">Integration host factor</fullName>
    </submittedName>
</protein>
<dbReference type="PANTHER" id="PTHR33175">
    <property type="entry name" value="DNA-BINDING PROTEIN HU"/>
    <property type="match status" value="1"/>
</dbReference>
<dbReference type="InterPro" id="IPR020816">
    <property type="entry name" value="Histone-like_DNA-bd_CS"/>
</dbReference>
<dbReference type="STRING" id="69395.AQ619_07740"/>
<dbReference type="PRINTS" id="PR01727">
    <property type="entry name" value="DNABINDINGHU"/>
</dbReference>
<evidence type="ECO:0000256" key="1">
    <source>
        <dbReference type="ARBA" id="ARBA00010529"/>
    </source>
</evidence>
<keyword evidence="2" id="KW-0226">DNA condensation</keyword>
<dbReference type="GO" id="GO:0003677">
    <property type="term" value="F:DNA binding"/>
    <property type="evidence" value="ECO:0007669"/>
    <property type="project" value="UniProtKB-KW"/>
</dbReference>
<dbReference type="Proteomes" id="UP000056905">
    <property type="component" value="Chromosome"/>
</dbReference>
<dbReference type="SMART" id="SM00411">
    <property type="entry name" value="BHL"/>
    <property type="match status" value="1"/>
</dbReference>
<sequence length="92" mass="9381">MNVSDLVDAAVAADDKLTKAQAKAIIDGVFKAVTDAAVKGEEVSIPGFGKFKVQAKPARTGRNPATGAAIEIAASKKVAFTPAKQLKDAVNG</sequence>
<dbReference type="CDD" id="cd13831">
    <property type="entry name" value="HU"/>
    <property type="match status" value="1"/>
</dbReference>
<proteinExistence type="inferred from homology"/>
<dbReference type="RefSeq" id="WP_062146073.1">
    <property type="nucleotide sequence ID" value="NZ_CP013002.1"/>
</dbReference>
<dbReference type="GO" id="GO:0030261">
    <property type="term" value="P:chromosome condensation"/>
    <property type="evidence" value="ECO:0007669"/>
    <property type="project" value="UniProtKB-KW"/>
</dbReference>
<dbReference type="OrthoDB" id="9799835at2"/>
<dbReference type="EMBL" id="CP013002">
    <property type="protein sequence ID" value="ALL13253.1"/>
    <property type="molecule type" value="Genomic_DNA"/>
</dbReference>
<evidence type="ECO:0000256" key="2">
    <source>
        <dbReference type="ARBA" id="ARBA00023067"/>
    </source>
</evidence>
<dbReference type="Pfam" id="PF00216">
    <property type="entry name" value="Bac_DNA_binding"/>
    <property type="match status" value="1"/>
</dbReference>
<reference evidence="5 6" key="1">
    <citation type="submission" date="2015-10" db="EMBL/GenBank/DDBJ databases">
        <title>Conservation of the essential genome among Caulobacter and Brevundimonas species.</title>
        <authorList>
            <person name="Scott D."/>
            <person name="Ely B."/>
        </authorList>
    </citation>
    <scope>NUCLEOTIDE SEQUENCE [LARGE SCALE GENOMIC DNA]</scope>
    <source>
        <strain evidence="5 6">CB4</strain>
    </source>
</reference>
<dbReference type="InterPro" id="IPR010992">
    <property type="entry name" value="IHF-like_DNA-bd_dom_sf"/>
</dbReference>
<dbReference type="PANTHER" id="PTHR33175:SF3">
    <property type="entry name" value="DNA-BINDING PROTEIN HU-BETA"/>
    <property type="match status" value="1"/>
</dbReference>
<dbReference type="SUPFAM" id="SSF47729">
    <property type="entry name" value="IHF-like DNA-binding proteins"/>
    <property type="match status" value="1"/>
</dbReference>
<dbReference type="GO" id="GO:0030527">
    <property type="term" value="F:structural constituent of chromatin"/>
    <property type="evidence" value="ECO:0007669"/>
    <property type="project" value="InterPro"/>
</dbReference>
<gene>
    <name evidence="5" type="ORF">AQ619_07740</name>
</gene>
<evidence type="ECO:0000313" key="5">
    <source>
        <dbReference type="EMBL" id="ALL13253.1"/>
    </source>
</evidence>
<accession>A0A0P0NZK3</accession>
<evidence type="ECO:0000256" key="3">
    <source>
        <dbReference type="ARBA" id="ARBA00023125"/>
    </source>
</evidence>
<dbReference type="PROSITE" id="PS00045">
    <property type="entry name" value="HISTONE_LIKE"/>
    <property type="match status" value="1"/>
</dbReference>
<organism evidence="5 6">
    <name type="scientific">Caulobacter henricii</name>
    <dbReference type="NCBI Taxonomy" id="69395"/>
    <lineage>
        <taxon>Bacteria</taxon>
        <taxon>Pseudomonadati</taxon>
        <taxon>Pseudomonadota</taxon>
        <taxon>Alphaproteobacteria</taxon>
        <taxon>Caulobacterales</taxon>
        <taxon>Caulobacteraceae</taxon>
        <taxon>Caulobacter</taxon>
    </lineage>
</organism>
<dbReference type="InterPro" id="IPR000119">
    <property type="entry name" value="Hist_DNA-bd"/>
</dbReference>
<evidence type="ECO:0000256" key="4">
    <source>
        <dbReference type="RuleBase" id="RU003939"/>
    </source>
</evidence>
<evidence type="ECO:0000313" key="6">
    <source>
        <dbReference type="Proteomes" id="UP000056905"/>
    </source>
</evidence>
<dbReference type="eggNOG" id="COG0776">
    <property type="taxonomic scope" value="Bacteria"/>
</dbReference>